<protein>
    <submittedName>
        <fullName evidence="2">Uncharacterized protein</fullName>
    </submittedName>
</protein>
<dbReference type="Proteomes" id="UP000324170">
    <property type="component" value="Unassembled WGS sequence"/>
</dbReference>
<evidence type="ECO:0000256" key="1">
    <source>
        <dbReference type="SAM" id="Phobius"/>
    </source>
</evidence>
<dbReference type="KEGG" id="xdo:XDD1_2830"/>
<evidence type="ECO:0000313" key="5">
    <source>
        <dbReference type="Proteomes" id="UP000324170"/>
    </source>
</evidence>
<evidence type="ECO:0000313" key="4">
    <source>
        <dbReference type="Proteomes" id="UP000032721"/>
    </source>
</evidence>
<reference evidence="2 4" key="1">
    <citation type="submission" date="2013-07" db="EMBL/GenBank/DDBJ databases">
        <authorList>
            <person name="Genoscope - CEA"/>
        </authorList>
    </citation>
    <scope>NUCLEOTIDE SEQUENCE [LARGE SCALE GENOMIC DNA]</scope>
    <source>
        <strain evidence="2">FRM16</strain>
        <strain evidence="4">FRM16 / DSM 17909</strain>
    </source>
</reference>
<proteinExistence type="predicted"/>
<dbReference type="Proteomes" id="UP000032721">
    <property type="component" value="Chromosome"/>
</dbReference>
<name>A0A068QUR3_9GAMM</name>
<evidence type="ECO:0000313" key="3">
    <source>
        <dbReference type="EMBL" id="TYP10493.1"/>
    </source>
</evidence>
<dbReference type="EMBL" id="VNHN01000015">
    <property type="protein sequence ID" value="TYP10493.1"/>
    <property type="molecule type" value="Genomic_DNA"/>
</dbReference>
<organism evidence="2 4">
    <name type="scientific">Xenorhabdus doucetiae</name>
    <dbReference type="NCBI Taxonomy" id="351671"/>
    <lineage>
        <taxon>Bacteria</taxon>
        <taxon>Pseudomonadati</taxon>
        <taxon>Pseudomonadota</taxon>
        <taxon>Gammaproteobacteria</taxon>
        <taxon>Enterobacterales</taxon>
        <taxon>Morganellaceae</taxon>
        <taxon>Xenorhabdus</taxon>
    </lineage>
</organism>
<dbReference type="AlphaFoldDB" id="A0A068QUR3"/>
<keyword evidence="5" id="KW-1185">Reference proteome</keyword>
<keyword evidence="1" id="KW-1133">Transmembrane helix</keyword>
<evidence type="ECO:0000313" key="2">
    <source>
        <dbReference type="EMBL" id="CDG18529.1"/>
    </source>
</evidence>
<keyword evidence="1" id="KW-0812">Transmembrane</keyword>
<sequence length="50" mass="5604">MIQSIKTMDQQKQKNQLVRLAFSFFTLELGGVLYAIDKVGCLGFSATVTY</sequence>
<gene>
    <name evidence="3" type="ORF">LY16_01267</name>
    <name evidence="2" type="ORF">XDD1_2830</name>
</gene>
<dbReference type="EMBL" id="FO704550">
    <property type="protein sequence ID" value="CDG18529.1"/>
    <property type="molecule type" value="Genomic_DNA"/>
</dbReference>
<keyword evidence="1" id="KW-0472">Membrane</keyword>
<accession>A0A068QUR3</accession>
<dbReference type="HOGENOM" id="CLU_3124259_0_0_6"/>
<feature type="transmembrane region" description="Helical" evidence="1">
    <location>
        <begin position="20"/>
        <end position="36"/>
    </location>
</feature>
<reference evidence="3 5" key="2">
    <citation type="submission" date="2019-07" db="EMBL/GenBank/DDBJ databases">
        <title>Genomic Encyclopedia of Type Strains, Phase I: the one thousand microbial genomes (KMG-I) project.</title>
        <authorList>
            <person name="Kyrpides N."/>
        </authorList>
    </citation>
    <scope>NUCLEOTIDE SEQUENCE [LARGE SCALE GENOMIC DNA]</scope>
    <source>
        <strain evidence="3 5">DSM 17909</strain>
    </source>
</reference>